<dbReference type="EMBL" id="CALNXJ010000015">
    <property type="protein sequence ID" value="CAH3116674.1"/>
    <property type="molecule type" value="Genomic_DNA"/>
</dbReference>
<keyword evidence="3" id="KW-1185">Reference proteome</keyword>
<evidence type="ECO:0000313" key="3">
    <source>
        <dbReference type="Proteomes" id="UP001159428"/>
    </source>
</evidence>
<organism evidence="2 3">
    <name type="scientific">Pocillopora meandrina</name>
    <dbReference type="NCBI Taxonomy" id="46732"/>
    <lineage>
        <taxon>Eukaryota</taxon>
        <taxon>Metazoa</taxon>
        <taxon>Cnidaria</taxon>
        <taxon>Anthozoa</taxon>
        <taxon>Hexacorallia</taxon>
        <taxon>Scleractinia</taxon>
        <taxon>Astrocoeniina</taxon>
        <taxon>Pocilloporidae</taxon>
        <taxon>Pocillopora</taxon>
    </lineage>
</organism>
<sequence length="348" mass="39217">MNVQKGYYHVSTTKLGRNVPTKTTNDNFSPSMSSAFAKCSLTSSAPRAAYTKSSVQPKIMSPVTNHSFRDQRRNYVSALSIIPKEKIPKIVVLPSIDKDIAVASAKPVSARVPAVTTAPGKKRNQTPKSEKGSQSQARYISCLHTSLSTEWRRANSLDRENSEDKEKQPRRTSSLEIKFSYFGKNTSQCTPTTRSSSDEIRDEGKNTSLIGNQPRGENKSANLFNRNMVKEVTGMEKNNVRIQYTPLRKSFTIKNVVTDGNRRGTSANVVLSTRCQDYEQQRTRTRMLPKSRFRVKIQKCRHKSVNISDSFNVVRDKRAKPLEKASRSVIIQDKSPQRSFSIQKSKAF</sequence>
<feature type="compositionally biased region" description="Basic and acidic residues" evidence="1">
    <location>
        <begin position="196"/>
        <end position="205"/>
    </location>
</feature>
<feature type="region of interest" description="Disordered" evidence="1">
    <location>
        <begin position="153"/>
        <end position="220"/>
    </location>
</feature>
<proteinExistence type="predicted"/>
<accession>A0AAU9WK35</accession>
<protein>
    <submittedName>
        <fullName evidence="2">Uncharacterized protein</fullName>
    </submittedName>
</protein>
<reference evidence="2 3" key="1">
    <citation type="submission" date="2022-05" db="EMBL/GenBank/DDBJ databases">
        <authorList>
            <consortium name="Genoscope - CEA"/>
            <person name="William W."/>
        </authorList>
    </citation>
    <scope>NUCLEOTIDE SEQUENCE [LARGE SCALE GENOMIC DNA]</scope>
</reference>
<dbReference type="Proteomes" id="UP001159428">
    <property type="component" value="Unassembled WGS sequence"/>
</dbReference>
<evidence type="ECO:0000313" key="2">
    <source>
        <dbReference type="EMBL" id="CAH3116674.1"/>
    </source>
</evidence>
<feature type="compositionally biased region" description="Polar residues" evidence="1">
    <location>
        <begin position="183"/>
        <end position="195"/>
    </location>
</feature>
<name>A0AAU9WK35_9CNID</name>
<gene>
    <name evidence="2" type="ORF">PMEA_00006540</name>
</gene>
<dbReference type="AlphaFoldDB" id="A0AAU9WK35"/>
<feature type="region of interest" description="Disordered" evidence="1">
    <location>
        <begin position="107"/>
        <end position="138"/>
    </location>
</feature>
<feature type="compositionally biased region" description="Basic and acidic residues" evidence="1">
    <location>
        <begin position="153"/>
        <end position="169"/>
    </location>
</feature>
<evidence type="ECO:0000256" key="1">
    <source>
        <dbReference type="SAM" id="MobiDB-lite"/>
    </source>
</evidence>
<comment type="caution">
    <text evidence="2">The sequence shown here is derived from an EMBL/GenBank/DDBJ whole genome shotgun (WGS) entry which is preliminary data.</text>
</comment>